<gene>
    <name evidence="2" type="primary">LOC107760234</name>
</gene>
<dbReference type="InterPro" id="IPR013103">
    <property type="entry name" value="RVT_2"/>
</dbReference>
<dbReference type="PANTHER" id="PTHR11439">
    <property type="entry name" value="GAG-POL-RELATED RETROTRANSPOSON"/>
    <property type="match status" value="1"/>
</dbReference>
<feature type="domain" description="Reverse transcriptase Ty1/copia-type" evidence="1">
    <location>
        <begin position="47"/>
        <end position="116"/>
    </location>
</feature>
<evidence type="ECO:0000259" key="1">
    <source>
        <dbReference type="Pfam" id="PF07727"/>
    </source>
</evidence>
<dbReference type="RefSeq" id="XP_016433741.1">
    <property type="nucleotide sequence ID" value="XM_016578255.1"/>
</dbReference>
<protein>
    <recommendedName>
        <fullName evidence="1">Reverse transcriptase Ty1/copia-type domain-containing protein</fullName>
    </recommendedName>
</protein>
<dbReference type="KEGG" id="nta:107760234"/>
<reference evidence="2" key="1">
    <citation type="submission" date="2025-08" db="UniProtKB">
        <authorList>
            <consortium name="RefSeq"/>
        </authorList>
    </citation>
    <scope>IDENTIFICATION</scope>
</reference>
<dbReference type="Pfam" id="PF07727">
    <property type="entry name" value="RVT_2"/>
    <property type="match status" value="1"/>
</dbReference>
<evidence type="ECO:0000313" key="2">
    <source>
        <dbReference type="RefSeq" id="XP_016433741.1"/>
    </source>
</evidence>
<dbReference type="OMA" id="ALAKPIC"/>
<sequence length="207" mass="23330">MQNQKITHPVRHMCLVATKESQTINEALSSPKWLAFMQEEINSLHQNKAWTLVPKAPGMNIVGSRWVLKTKLKANGSIDGYKARLVAKEYSPLEGVDFEETSSPVVKSKYAAELLAKTSKALAKPICTPLSHKYGLQEVVDDPMDALLYRSIVGSLWYLTLIRPYIAHVVNLETQFMQSPNNTYYQAVKRNLRSVKGTIEFGLMIFS</sequence>
<dbReference type="PANTHER" id="PTHR11439:SF524">
    <property type="entry name" value="RNA-DIRECTED DNA POLYMERASE, PROTEIN KINASE RLK-PELLE-DLSV FAMILY"/>
    <property type="match status" value="1"/>
</dbReference>
<proteinExistence type="predicted"/>
<dbReference type="PaxDb" id="4097-A0A1S3X1P3"/>
<accession>A0A1S3X1P3</accession>
<name>A0A1S3X1P3_TOBAC</name>
<dbReference type="STRING" id="4097.A0A1S3X1P3"/>
<dbReference type="OrthoDB" id="1300685at2759"/>
<organism evidence="2">
    <name type="scientific">Nicotiana tabacum</name>
    <name type="common">Common tobacco</name>
    <dbReference type="NCBI Taxonomy" id="4097"/>
    <lineage>
        <taxon>Eukaryota</taxon>
        <taxon>Viridiplantae</taxon>
        <taxon>Streptophyta</taxon>
        <taxon>Embryophyta</taxon>
        <taxon>Tracheophyta</taxon>
        <taxon>Spermatophyta</taxon>
        <taxon>Magnoliopsida</taxon>
        <taxon>eudicotyledons</taxon>
        <taxon>Gunneridae</taxon>
        <taxon>Pentapetalae</taxon>
        <taxon>asterids</taxon>
        <taxon>lamiids</taxon>
        <taxon>Solanales</taxon>
        <taxon>Solanaceae</taxon>
        <taxon>Nicotianoideae</taxon>
        <taxon>Nicotianeae</taxon>
        <taxon>Nicotiana</taxon>
    </lineage>
</organism>
<dbReference type="AlphaFoldDB" id="A0A1S3X1P3"/>